<dbReference type="GO" id="GO:0070008">
    <property type="term" value="F:serine-type exopeptidase activity"/>
    <property type="evidence" value="ECO:0007669"/>
    <property type="project" value="InterPro"/>
</dbReference>
<dbReference type="OrthoDB" id="406761at2759"/>
<dbReference type="InterPro" id="IPR008758">
    <property type="entry name" value="Peptidase_S28"/>
</dbReference>
<evidence type="ECO:0000313" key="6">
    <source>
        <dbReference type="EMBL" id="KAF4672016.1"/>
    </source>
</evidence>
<dbReference type="Gene3D" id="3.40.50.1820">
    <property type="entry name" value="alpha/beta hydrolase"/>
    <property type="match status" value="1"/>
</dbReference>
<name>A0A7J6MKP2_PERCH</name>
<dbReference type="SUPFAM" id="SSF53474">
    <property type="entry name" value="alpha/beta-Hydrolases"/>
    <property type="match status" value="2"/>
</dbReference>
<proteinExistence type="inferred from homology"/>
<evidence type="ECO:0000256" key="3">
    <source>
        <dbReference type="ARBA" id="ARBA00022729"/>
    </source>
</evidence>
<dbReference type="InterPro" id="IPR042269">
    <property type="entry name" value="Ser_carbopepase_S28_SKS"/>
</dbReference>
<dbReference type="Proteomes" id="UP000591131">
    <property type="component" value="Unassembled WGS sequence"/>
</dbReference>
<sequence length="461" mass="51297">MSIIAFFVWHVVNAGMGYSHRYDLRADDLYSSTNVTRRKLRDFEIGVFPGQAVDHDLGPEKGTFSQTYLINKDYFDDNKPLLFIYIADDISSDVVGYEVTIPAQTLKAAMVALEHRYFGDSKPTSDVSATRLKKLLTIPQTLEDIRSSASYITGVLSPATPMKIVLFGSSYTGSLASWARQLYPDLFIGAVASASPFDIKVAYDPYDSVAADDFSNPELGGSPQCLAEVTKAHAAFADILGTPGGRRMLEQKFHICRGTLDNRGNQLLATQGSTLLDFDLQSNDPSCSKDYCNIARICRRFTTGQEAALDKLAAVYNTNYPIPSTKCHDYDWSQELRELEDSRNSGARRLRALIGCNGRGLFVTCDESNRCPFMRSTDRLSHRLERCDRGFGISEEEVRQKVTEVYRKYGGKGLHNTTNVISINGNADPWYPVSITQKQPGVDVLMVEGASHCYWSLHENA</sequence>
<evidence type="ECO:0000256" key="2">
    <source>
        <dbReference type="ARBA" id="ARBA00022670"/>
    </source>
</evidence>
<dbReference type="GO" id="GO:0006508">
    <property type="term" value="P:proteolysis"/>
    <property type="evidence" value="ECO:0007669"/>
    <property type="project" value="UniProtKB-KW"/>
</dbReference>
<keyword evidence="2 6" id="KW-0645">Protease</keyword>
<dbReference type="EMBL" id="JAAPAO010000122">
    <property type="protein sequence ID" value="KAF4672016.1"/>
    <property type="molecule type" value="Genomic_DNA"/>
</dbReference>
<evidence type="ECO:0000256" key="4">
    <source>
        <dbReference type="ARBA" id="ARBA00022801"/>
    </source>
</evidence>
<keyword evidence="5" id="KW-0325">Glycoprotein</keyword>
<comment type="similarity">
    <text evidence="1">Belongs to the peptidase S28 family.</text>
</comment>
<gene>
    <name evidence="6" type="primary">PRSS16_3</name>
    <name evidence="6" type="ORF">FOL47_001027</name>
</gene>
<evidence type="ECO:0000256" key="5">
    <source>
        <dbReference type="ARBA" id="ARBA00023180"/>
    </source>
</evidence>
<dbReference type="InterPro" id="IPR029058">
    <property type="entry name" value="AB_hydrolase_fold"/>
</dbReference>
<dbReference type="Pfam" id="PF05577">
    <property type="entry name" value="Peptidase_S28"/>
    <property type="match status" value="1"/>
</dbReference>
<keyword evidence="3" id="KW-0732">Signal</keyword>
<reference evidence="6 7" key="1">
    <citation type="submission" date="2020-04" db="EMBL/GenBank/DDBJ databases">
        <title>Perkinsus chesapeaki whole genome sequence.</title>
        <authorList>
            <person name="Bogema D.R."/>
        </authorList>
    </citation>
    <scope>NUCLEOTIDE SEQUENCE [LARGE SCALE GENOMIC DNA]</scope>
    <source>
        <strain evidence="6">ATCC PRA-425</strain>
    </source>
</reference>
<dbReference type="GO" id="GO:0008239">
    <property type="term" value="F:dipeptidyl-peptidase activity"/>
    <property type="evidence" value="ECO:0007669"/>
    <property type="project" value="TreeGrafter"/>
</dbReference>
<dbReference type="AlphaFoldDB" id="A0A7J6MKP2"/>
<dbReference type="PANTHER" id="PTHR11010">
    <property type="entry name" value="PROTEASE S28 PRO-X CARBOXYPEPTIDASE-RELATED"/>
    <property type="match status" value="1"/>
</dbReference>
<comment type="caution">
    <text evidence="6">The sequence shown here is derived from an EMBL/GenBank/DDBJ whole genome shotgun (WGS) entry which is preliminary data.</text>
</comment>
<keyword evidence="4" id="KW-0378">Hydrolase</keyword>
<keyword evidence="7" id="KW-1185">Reference proteome</keyword>
<dbReference type="PANTHER" id="PTHR11010:SF38">
    <property type="entry name" value="LYSOSOMAL PRO-X CARBOXYPEPTIDASE"/>
    <property type="match status" value="1"/>
</dbReference>
<evidence type="ECO:0000313" key="7">
    <source>
        <dbReference type="Proteomes" id="UP000591131"/>
    </source>
</evidence>
<dbReference type="Gene3D" id="1.20.120.980">
    <property type="entry name" value="Serine carboxypeptidase S28, SKS domain"/>
    <property type="match status" value="1"/>
</dbReference>
<accession>A0A7J6MKP2</accession>
<evidence type="ECO:0000256" key="1">
    <source>
        <dbReference type="ARBA" id="ARBA00011079"/>
    </source>
</evidence>
<protein>
    <submittedName>
        <fullName evidence="6">Thymus-specific serine protease</fullName>
    </submittedName>
</protein>
<organism evidence="6 7">
    <name type="scientific">Perkinsus chesapeaki</name>
    <name type="common">Clam parasite</name>
    <name type="synonym">Perkinsus andrewsi</name>
    <dbReference type="NCBI Taxonomy" id="330153"/>
    <lineage>
        <taxon>Eukaryota</taxon>
        <taxon>Sar</taxon>
        <taxon>Alveolata</taxon>
        <taxon>Perkinsozoa</taxon>
        <taxon>Perkinsea</taxon>
        <taxon>Perkinsida</taxon>
        <taxon>Perkinsidae</taxon>
        <taxon>Perkinsus</taxon>
    </lineage>
</organism>